<evidence type="ECO:0000256" key="2">
    <source>
        <dbReference type="SAM" id="MobiDB-lite"/>
    </source>
</evidence>
<dbReference type="KEGG" id="oau:116327520"/>
<evidence type="ECO:0000256" key="1">
    <source>
        <dbReference type="PROSITE-ProRule" id="PRU00339"/>
    </source>
</evidence>
<feature type="compositionally biased region" description="Basic and acidic residues" evidence="2">
    <location>
        <begin position="477"/>
        <end position="493"/>
    </location>
</feature>
<accession>A0A668UEZ5</accession>
<feature type="compositionally biased region" description="Polar residues" evidence="2">
    <location>
        <begin position="434"/>
        <end position="461"/>
    </location>
</feature>
<feature type="region of interest" description="Disordered" evidence="2">
    <location>
        <begin position="1"/>
        <end position="27"/>
    </location>
</feature>
<dbReference type="PANTHER" id="PTHR47050:SF1">
    <property type="entry name" value="TETRATRICOPEPTIDE REPEAT PROTEIN 24-LIKE"/>
    <property type="match status" value="1"/>
</dbReference>
<feature type="region of interest" description="Disordered" evidence="2">
    <location>
        <begin position="402"/>
        <end position="523"/>
    </location>
</feature>
<dbReference type="SUPFAM" id="SSF48452">
    <property type="entry name" value="TPR-like"/>
    <property type="match status" value="2"/>
</dbReference>
<feature type="compositionally biased region" description="Polar residues" evidence="2">
    <location>
        <begin position="494"/>
        <end position="508"/>
    </location>
</feature>
<dbReference type="SMART" id="SM00028">
    <property type="entry name" value="TPR"/>
    <property type="match status" value="6"/>
</dbReference>
<keyword evidence="4" id="KW-1185">Reference proteome</keyword>
<dbReference type="Pfam" id="PF13181">
    <property type="entry name" value="TPR_8"/>
    <property type="match status" value="1"/>
</dbReference>
<evidence type="ECO:0000313" key="3">
    <source>
        <dbReference type="Ensembl" id="ENSOABP00000036382.1"/>
    </source>
</evidence>
<dbReference type="Gene3D" id="1.25.40.10">
    <property type="entry name" value="Tetratricopeptide repeat domain"/>
    <property type="match status" value="3"/>
</dbReference>
<dbReference type="AlphaFoldDB" id="A0A668UEZ5"/>
<dbReference type="PROSITE" id="PS50005">
    <property type="entry name" value="TPR"/>
    <property type="match status" value="1"/>
</dbReference>
<dbReference type="Pfam" id="PF13374">
    <property type="entry name" value="TPR_10"/>
    <property type="match status" value="1"/>
</dbReference>
<dbReference type="InterPro" id="IPR011990">
    <property type="entry name" value="TPR-like_helical_dom_sf"/>
</dbReference>
<dbReference type="RefSeq" id="XP_031605021.1">
    <property type="nucleotide sequence ID" value="XM_031749161.2"/>
</dbReference>
<dbReference type="Ensembl" id="ENSOABT00000037393.2">
    <property type="protein sequence ID" value="ENSOABP00000036382.1"/>
    <property type="gene ID" value="ENSOABG00000016717.2"/>
</dbReference>
<dbReference type="OMA" id="ASSCPMF"/>
<gene>
    <name evidence="3" type="primary">LOC116327520</name>
</gene>
<dbReference type="InterPro" id="IPR024812">
    <property type="entry name" value="TPR_24"/>
</dbReference>
<reference evidence="3" key="1">
    <citation type="submission" date="2025-08" db="UniProtKB">
        <authorList>
            <consortium name="Ensembl"/>
        </authorList>
    </citation>
    <scope>IDENTIFICATION</scope>
</reference>
<dbReference type="InterPro" id="IPR019734">
    <property type="entry name" value="TPR_rpt"/>
</dbReference>
<keyword evidence="1" id="KW-0802">TPR repeat</keyword>
<protein>
    <recommendedName>
        <fullName evidence="5">Tetratricopeptide repeat domain 24</fullName>
    </recommendedName>
</protein>
<feature type="repeat" description="TPR" evidence="1">
    <location>
        <begin position="228"/>
        <end position="261"/>
    </location>
</feature>
<dbReference type="GeneID" id="116327520"/>
<organism evidence="3 4">
    <name type="scientific">Oreochromis aureus</name>
    <name type="common">Israeli tilapia</name>
    <name type="synonym">Chromis aureus</name>
    <dbReference type="NCBI Taxonomy" id="47969"/>
    <lineage>
        <taxon>Eukaryota</taxon>
        <taxon>Metazoa</taxon>
        <taxon>Chordata</taxon>
        <taxon>Craniata</taxon>
        <taxon>Vertebrata</taxon>
        <taxon>Euteleostomi</taxon>
        <taxon>Actinopterygii</taxon>
        <taxon>Neopterygii</taxon>
        <taxon>Teleostei</taxon>
        <taxon>Neoteleostei</taxon>
        <taxon>Acanthomorphata</taxon>
        <taxon>Ovalentaria</taxon>
        <taxon>Cichlomorphae</taxon>
        <taxon>Cichliformes</taxon>
        <taxon>Cichlidae</taxon>
        <taxon>African cichlids</taxon>
        <taxon>Pseudocrenilabrinae</taxon>
        <taxon>Oreochromini</taxon>
        <taxon>Oreochromis</taxon>
    </lineage>
</organism>
<evidence type="ECO:0008006" key="5">
    <source>
        <dbReference type="Google" id="ProtNLM"/>
    </source>
</evidence>
<sequence length="533" mass="58217">MTSHTAPSGKEAVKVKRRSGSVGRKQTADIEEFTFSGHKALQEGRPQEALGCFRDALKAADQLQDSRVLRACSFNLGAAYVEVGRPRKGLDFLQRAQPGPKADRLPDLQFNLALAHDALGQSRKAATYFLQAAQLYRSQGDGRSEGDACVEMSRCYGRTRDWTLAAQGYLRAAESYRVANMLDYAATALSEAGSHMFQSDQCNQDDIIGVLSECLSLMGSITDPRTLGELYLSVGVSYCRLRSFQEAVQCFQKALSPTAKWPPLLAKVLNNLGAALNSMGQFRSAVDYHRLAAGLYGSQGCRGNQARCFSNLAFAFSRIGEEEEAAESFILALQGFRDTGDYLAQAQVCEALAECYLVQRKQHKAVQLYKQALSALSHCQDSSGVQDQLVERLTATLQQSLTVGPQKPHPPAPHSLRPHQHSLPIGPHVRKSDITNSPGTAANQQPNAPETDAPGSQQEASETPEYMSTVPGQSSDQLDKRQHSELWLDRGNPRTDSNASLAQDSETPPSSPGDIREQSSLVSSWRSQFCLLM</sequence>
<dbReference type="PANTHER" id="PTHR47050">
    <property type="entry name" value="TETRATRICOPEPTIDE REPEAT PROTEIN 24"/>
    <property type="match status" value="1"/>
</dbReference>
<evidence type="ECO:0000313" key="4">
    <source>
        <dbReference type="Proteomes" id="UP000472276"/>
    </source>
</evidence>
<reference evidence="3" key="2">
    <citation type="submission" date="2025-09" db="UniProtKB">
        <authorList>
            <consortium name="Ensembl"/>
        </authorList>
    </citation>
    <scope>IDENTIFICATION</scope>
</reference>
<proteinExistence type="predicted"/>
<name>A0A668UEZ5_OREAU</name>
<dbReference type="Proteomes" id="UP000472276">
    <property type="component" value="Unassembled WGS sequence"/>
</dbReference>